<feature type="region of interest" description="Disordered" evidence="1">
    <location>
        <begin position="104"/>
        <end position="125"/>
    </location>
</feature>
<evidence type="ECO:0008006" key="4">
    <source>
        <dbReference type="Google" id="ProtNLM"/>
    </source>
</evidence>
<name>A0A0M8MWF8_ESCWE</name>
<reference evidence="2 3" key="1">
    <citation type="submission" date="2015-07" db="EMBL/GenBank/DDBJ databases">
        <title>The genome of the fungus Escovopsis weberi, a specialized disease agent of ant agriculture.</title>
        <authorList>
            <person name="de Man T.J."/>
            <person name="Stajich J.E."/>
            <person name="Kubicek C.P."/>
            <person name="Chenthamara K."/>
            <person name="Atanasova L."/>
            <person name="Druzhinina I.S."/>
            <person name="Birnbaum S."/>
            <person name="Barribeau S.M."/>
            <person name="Teiling C."/>
            <person name="Suen G."/>
            <person name="Currie C."/>
            <person name="Gerardo N.M."/>
        </authorList>
    </citation>
    <scope>NUCLEOTIDE SEQUENCE [LARGE SCALE GENOMIC DNA]</scope>
</reference>
<feature type="compositionally biased region" description="Low complexity" evidence="1">
    <location>
        <begin position="111"/>
        <end position="124"/>
    </location>
</feature>
<dbReference type="SUPFAM" id="SSF57959">
    <property type="entry name" value="Leucine zipper domain"/>
    <property type="match status" value="1"/>
</dbReference>
<evidence type="ECO:0000313" key="3">
    <source>
        <dbReference type="Proteomes" id="UP000053831"/>
    </source>
</evidence>
<dbReference type="CDD" id="cd14688">
    <property type="entry name" value="bZIP_YAP"/>
    <property type="match status" value="1"/>
</dbReference>
<dbReference type="PANTHER" id="PTHR37012">
    <property type="entry name" value="B-ZIP TRANSCRIPTION FACTOR (EUROFUNG)-RELATED"/>
    <property type="match status" value="1"/>
</dbReference>
<dbReference type="OrthoDB" id="3535998at2759"/>
<dbReference type="InterPro" id="IPR046347">
    <property type="entry name" value="bZIP_sf"/>
</dbReference>
<evidence type="ECO:0000313" key="2">
    <source>
        <dbReference type="EMBL" id="KOS20028.1"/>
    </source>
</evidence>
<dbReference type="AlphaFoldDB" id="A0A0M8MWF8"/>
<evidence type="ECO:0000256" key="1">
    <source>
        <dbReference type="SAM" id="MobiDB-lite"/>
    </source>
</evidence>
<feature type="region of interest" description="Disordered" evidence="1">
    <location>
        <begin position="1"/>
        <end position="46"/>
    </location>
</feature>
<feature type="compositionally biased region" description="Basic and acidic residues" evidence="1">
    <location>
        <begin position="34"/>
        <end position="46"/>
    </location>
</feature>
<dbReference type="Proteomes" id="UP000053831">
    <property type="component" value="Unassembled WGS sequence"/>
</dbReference>
<protein>
    <recommendedName>
        <fullName evidence="4">BZIP domain-containing protein</fullName>
    </recommendedName>
</protein>
<gene>
    <name evidence="2" type="ORF">ESCO_005760</name>
</gene>
<dbReference type="Gene3D" id="1.20.5.170">
    <property type="match status" value="1"/>
</dbReference>
<dbReference type="GO" id="GO:0003700">
    <property type="term" value="F:DNA-binding transcription factor activity"/>
    <property type="evidence" value="ECO:0007669"/>
    <property type="project" value="InterPro"/>
</dbReference>
<proteinExistence type="predicted"/>
<keyword evidence="3" id="KW-1185">Reference proteome</keyword>
<sequence length="264" mass="29038">MTRSSSAEPAPRQSKRKGTRSVSSLTPAQLARKRANDREAQRAIRARTKEHIERLERELAELKSGQSRDRTVHELLRRNKALEQELSRLQEHVGISVASSPYSTPAVYDDSLSSGSGTISSPRMSPLPSVEYSRFSDYAQPYGTSISNACESWASPVANHMGLSTVSSPSPPVPCDDYSTTSNYHLPTSVPPSIISARPRAGPLDAKGMKMEYEDLDSHDAGFRLDTSAMGTSPHARADHWNMYPMFYQGPLDQRAQGNACVSR</sequence>
<dbReference type="EMBL" id="LGSR01000019">
    <property type="protein sequence ID" value="KOS20028.1"/>
    <property type="molecule type" value="Genomic_DNA"/>
</dbReference>
<dbReference type="PANTHER" id="PTHR37012:SF2">
    <property type="entry name" value="BZIP DOMAIN-CONTAINING PROTEIN-RELATED"/>
    <property type="match status" value="1"/>
</dbReference>
<accession>A0A0M8MWF8</accession>
<comment type="caution">
    <text evidence="2">The sequence shown here is derived from an EMBL/GenBank/DDBJ whole genome shotgun (WGS) entry which is preliminary data.</text>
</comment>
<organism evidence="2 3">
    <name type="scientific">Escovopsis weberi</name>
    <dbReference type="NCBI Taxonomy" id="150374"/>
    <lineage>
        <taxon>Eukaryota</taxon>
        <taxon>Fungi</taxon>
        <taxon>Dikarya</taxon>
        <taxon>Ascomycota</taxon>
        <taxon>Pezizomycotina</taxon>
        <taxon>Sordariomycetes</taxon>
        <taxon>Hypocreomycetidae</taxon>
        <taxon>Hypocreales</taxon>
        <taxon>Hypocreaceae</taxon>
        <taxon>Escovopsis</taxon>
    </lineage>
</organism>